<keyword evidence="5" id="KW-1185">Reference proteome</keyword>
<reference evidence="4 5" key="1">
    <citation type="submission" date="2024-04" db="EMBL/GenBank/DDBJ databases">
        <title>Tritrichomonas musculus Genome.</title>
        <authorList>
            <person name="Alves-Ferreira E."/>
            <person name="Grigg M."/>
            <person name="Lorenzi H."/>
            <person name="Galac M."/>
        </authorList>
    </citation>
    <scope>NUCLEOTIDE SEQUENCE [LARGE SCALE GENOMIC DNA]</scope>
    <source>
        <strain evidence="4 5">EAF2021</strain>
    </source>
</reference>
<organism evidence="4 5">
    <name type="scientific">Tritrichomonas musculus</name>
    <dbReference type="NCBI Taxonomy" id="1915356"/>
    <lineage>
        <taxon>Eukaryota</taxon>
        <taxon>Metamonada</taxon>
        <taxon>Parabasalia</taxon>
        <taxon>Tritrichomonadida</taxon>
        <taxon>Tritrichomonadidae</taxon>
        <taxon>Tritrichomonas</taxon>
    </lineage>
</organism>
<comment type="caution">
    <text evidence="4">The sequence shown here is derived from an EMBL/GenBank/DDBJ whole genome shotgun (WGS) entry which is preliminary data.</text>
</comment>
<dbReference type="InterPro" id="IPR011989">
    <property type="entry name" value="ARM-like"/>
</dbReference>
<evidence type="ECO:0000256" key="2">
    <source>
        <dbReference type="ARBA" id="ARBA00022448"/>
    </source>
</evidence>
<dbReference type="SUPFAM" id="SSF48371">
    <property type="entry name" value="ARM repeat"/>
    <property type="match status" value="1"/>
</dbReference>
<dbReference type="PANTHER" id="PTHR23316">
    <property type="entry name" value="IMPORTIN ALPHA"/>
    <property type="match status" value="1"/>
</dbReference>
<keyword evidence="2" id="KW-0813">Transport</keyword>
<protein>
    <submittedName>
        <fullName evidence="4">Uncharacterized protein</fullName>
    </submittedName>
</protein>
<comment type="similarity">
    <text evidence="1">Belongs to the importin alpha family.</text>
</comment>
<evidence type="ECO:0000256" key="1">
    <source>
        <dbReference type="ARBA" id="ARBA00010394"/>
    </source>
</evidence>
<gene>
    <name evidence="4" type="ORF">M9Y10_040868</name>
</gene>
<proteinExistence type="inferred from homology"/>
<keyword evidence="3" id="KW-0653">Protein transport</keyword>
<evidence type="ECO:0000313" key="5">
    <source>
        <dbReference type="Proteomes" id="UP001470230"/>
    </source>
</evidence>
<dbReference type="EMBL" id="JAPFFF010000007">
    <property type="protein sequence ID" value="KAK8885420.1"/>
    <property type="molecule type" value="Genomic_DNA"/>
</dbReference>
<accession>A0ABR2K2T2</accession>
<dbReference type="Proteomes" id="UP001470230">
    <property type="component" value="Unassembled WGS sequence"/>
</dbReference>
<sequence length="605" mass="68055">MQNSSSFSSFTELETDLNLYNQEFTRQRCSRTLSMRQYTRKINFYQTPNNNQILQPQLPLSSSHDHLIDASNFPYLDNDYILTILSQANVSQFSEILHQIHDNCSKSPRILKKMLDNEDFFDKLTEIFQNHFQNSNFPIIIQIINFIELIFPSVHQQIQSYIADSFVFSTLTDLLSTTNALTIVIEAINLSGIISIYSSYARDLVLCSGIHTIIVDIGKSADLNSPLLEAVTQSLLSIFSNQTPIESNDLLIDFIHPLNELLEHCLSLKKIMAAHPGIFSYLQKVNSNPGNLNENPETSLNWISLSESGLVHLSAAANIIDCYVQITNKESSMVYNVFNEHIGPILISFLDDNSNILAPSALRLIGNLSVSQKHQIQESLINSGLLPRLVKHVHSPLAVDAFWCFSNLLESSTSTLLQLFLNQHEFISKIVAITAESPIDVKREASYFLSTLIIFAPTSYISEFIEKTEIVDILVEMLGCGVISIIVRCFDCLKKLLLFCQASVHKGIGRSKSHNSSNNSSNNKFYMYSNSFSSDSLFSMGSSDIEFSDSKDPCTMFLVALFDSDLRDRIDDIIDDQKDKILSERALIVAKILDEIQESLSNSDS</sequence>
<evidence type="ECO:0000313" key="4">
    <source>
        <dbReference type="EMBL" id="KAK8885420.1"/>
    </source>
</evidence>
<dbReference type="InterPro" id="IPR016024">
    <property type="entry name" value="ARM-type_fold"/>
</dbReference>
<name>A0ABR2K2T2_9EUKA</name>
<evidence type="ECO:0000256" key="3">
    <source>
        <dbReference type="ARBA" id="ARBA00022927"/>
    </source>
</evidence>
<dbReference type="Gene3D" id="1.25.10.10">
    <property type="entry name" value="Leucine-rich Repeat Variant"/>
    <property type="match status" value="1"/>
</dbReference>